<gene>
    <name evidence="2" type="ORF">MG293_011032</name>
</gene>
<dbReference type="AlphaFoldDB" id="A0AAD4Y5S0"/>
<accession>A0AAD4Y5S0</accession>
<keyword evidence="3" id="KW-1185">Reference proteome</keyword>
<name>A0AAD4Y5S0_OVIAM</name>
<evidence type="ECO:0000313" key="3">
    <source>
        <dbReference type="Proteomes" id="UP001214576"/>
    </source>
</evidence>
<feature type="compositionally biased region" description="Polar residues" evidence="1">
    <location>
        <begin position="1"/>
        <end position="11"/>
    </location>
</feature>
<evidence type="ECO:0000256" key="1">
    <source>
        <dbReference type="SAM" id="MobiDB-lite"/>
    </source>
</evidence>
<comment type="caution">
    <text evidence="2">The sequence shown here is derived from an EMBL/GenBank/DDBJ whole genome shotgun (WGS) entry which is preliminary data.</text>
</comment>
<dbReference type="EMBL" id="JAKZEL010000012">
    <property type="protein sequence ID" value="KAI4538765.1"/>
    <property type="molecule type" value="Genomic_DNA"/>
</dbReference>
<evidence type="ECO:0000313" key="2">
    <source>
        <dbReference type="EMBL" id="KAI4538765.1"/>
    </source>
</evidence>
<proteinExistence type="predicted"/>
<reference evidence="2" key="1">
    <citation type="submission" date="2022-03" db="EMBL/GenBank/DDBJ databases">
        <title>Genomic analyses of argali, domestic sheep and their hybrids provide insights into chromosomal evolution, heterosis and genetic basis of agronomic traits.</title>
        <authorList>
            <person name="Li M."/>
        </authorList>
    </citation>
    <scope>NUCLEOTIDE SEQUENCE</scope>
    <source>
        <strain evidence="2">CAU-MHL-2022a</strain>
        <tissue evidence="2">Skin</tissue>
    </source>
</reference>
<feature type="region of interest" description="Disordered" evidence="1">
    <location>
        <begin position="1"/>
        <end position="26"/>
    </location>
</feature>
<dbReference type="Proteomes" id="UP001214576">
    <property type="component" value="Unassembled WGS sequence"/>
</dbReference>
<organism evidence="2 3">
    <name type="scientific">Ovis ammon polii</name>
    <dbReference type="NCBI Taxonomy" id="230172"/>
    <lineage>
        <taxon>Eukaryota</taxon>
        <taxon>Metazoa</taxon>
        <taxon>Chordata</taxon>
        <taxon>Craniata</taxon>
        <taxon>Vertebrata</taxon>
        <taxon>Euteleostomi</taxon>
        <taxon>Mammalia</taxon>
        <taxon>Eutheria</taxon>
        <taxon>Laurasiatheria</taxon>
        <taxon>Artiodactyla</taxon>
        <taxon>Ruminantia</taxon>
        <taxon>Pecora</taxon>
        <taxon>Bovidae</taxon>
        <taxon>Caprinae</taxon>
        <taxon>Ovis</taxon>
    </lineage>
</organism>
<sequence>MWALRNPTSKGNGLEDGARVLTSGKDVRQECKEGAALERLENKRVPVPRGPVFRVREEKFYEGLLAKSEASDHGIFESGEIVISLLEDERPEANKNQEVKPRYESDFLTLLQDKTADPTSVS</sequence>
<protein>
    <submittedName>
        <fullName evidence="2">Uncharacterized protein</fullName>
    </submittedName>
</protein>